<evidence type="ECO:0000259" key="1">
    <source>
        <dbReference type="PROSITE" id="PS51725"/>
    </source>
</evidence>
<dbReference type="Pfam" id="PF03992">
    <property type="entry name" value="ABM"/>
    <property type="match status" value="1"/>
</dbReference>
<dbReference type="SUPFAM" id="SSF54909">
    <property type="entry name" value="Dimeric alpha+beta barrel"/>
    <property type="match status" value="1"/>
</dbReference>
<name>A0A285X8C7_9FLAO</name>
<dbReference type="Gene3D" id="3.30.70.100">
    <property type="match status" value="1"/>
</dbReference>
<dbReference type="OrthoDB" id="1120859at2"/>
<evidence type="ECO:0000313" key="3">
    <source>
        <dbReference type="Proteomes" id="UP000219193"/>
    </source>
</evidence>
<accession>A0A285X8C7</accession>
<sequence>MLIRIVKMTFEPSKTEAFQELFQRNKEKIRGFKGCEHLELYREKNNKNIFFTYSYWHDEDALENYRNSALFEEVWSETKQMFSGKPEAWSVDRIWSSESVGSPQ</sequence>
<proteinExistence type="predicted"/>
<dbReference type="PANTHER" id="PTHR33336">
    <property type="entry name" value="QUINOL MONOOXYGENASE YGIN-RELATED"/>
    <property type="match status" value="1"/>
</dbReference>
<dbReference type="EMBL" id="OCMF01000006">
    <property type="protein sequence ID" value="SOC81545.1"/>
    <property type="molecule type" value="Genomic_DNA"/>
</dbReference>
<dbReference type="InterPro" id="IPR007138">
    <property type="entry name" value="ABM_dom"/>
</dbReference>
<dbReference type="Proteomes" id="UP000219193">
    <property type="component" value="Unassembled WGS sequence"/>
</dbReference>
<evidence type="ECO:0000313" key="2">
    <source>
        <dbReference type="EMBL" id="SOC81545.1"/>
    </source>
</evidence>
<organism evidence="2 3">
    <name type="scientific">Salinimicrobium sediminis</name>
    <dbReference type="NCBI Taxonomy" id="1343891"/>
    <lineage>
        <taxon>Bacteria</taxon>
        <taxon>Pseudomonadati</taxon>
        <taxon>Bacteroidota</taxon>
        <taxon>Flavobacteriia</taxon>
        <taxon>Flavobacteriales</taxon>
        <taxon>Flavobacteriaceae</taxon>
        <taxon>Salinimicrobium</taxon>
    </lineage>
</organism>
<dbReference type="InterPro" id="IPR011008">
    <property type="entry name" value="Dimeric_a/b-barrel"/>
</dbReference>
<dbReference type="GO" id="GO:0003824">
    <property type="term" value="F:catalytic activity"/>
    <property type="evidence" value="ECO:0007669"/>
    <property type="project" value="TreeGrafter"/>
</dbReference>
<dbReference type="RefSeq" id="WP_097057329.1">
    <property type="nucleotide sequence ID" value="NZ_OCMF01000006.1"/>
</dbReference>
<dbReference type="PROSITE" id="PS51725">
    <property type="entry name" value="ABM"/>
    <property type="match status" value="1"/>
</dbReference>
<feature type="domain" description="ABM" evidence="1">
    <location>
        <begin position="2"/>
        <end position="91"/>
    </location>
</feature>
<dbReference type="PANTHER" id="PTHR33336:SF15">
    <property type="entry name" value="ABM DOMAIN-CONTAINING PROTEIN"/>
    <property type="match status" value="1"/>
</dbReference>
<keyword evidence="3" id="KW-1185">Reference proteome</keyword>
<gene>
    <name evidence="2" type="ORF">SAMN06296241_3123</name>
</gene>
<dbReference type="InterPro" id="IPR050744">
    <property type="entry name" value="AI-2_Isomerase_LsrG"/>
</dbReference>
<dbReference type="AlphaFoldDB" id="A0A285X8C7"/>
<protein>
    <recommendedName>
        <fullName evidence="1">ABM domain-containing protein</fullName>
    </recommendedName>
</protein>
<reference evidence="3" key="1">
    <citation type="submission" date="2017-09" db="EMBL/GenBank/DDBJ databases">
        <authorList>
            <person name="Varghese N."/>
            <person name="Submissions S."/>
        </authorList>
    </citation>
    <scope>NUCLEOTIDE SEQUENCE [LARGE SCALE GENOMIC DNA]</scope>
    <source>
        <strain evidence="3">CGMCC 1.12641</strain>
    </source>
</reference>